<dbReference type="Proteomes" id="UP000215902">
    <property type="component" value="Unassembled WGS sequence"/>
</dbReference>
<feature type="compositionally biased region" description="Low complexity" evidence="1">
    <location>
        <begin position="48"/>
        <end position="57"/>
    </location>
</feature>
<evidence type="ECO:0000313" key="2">
    <source>
        <dbReference type="EMBL" id="PAA56747.1"/>
    </source>
</evidence>
<proteinExistence type="predicted"/>
<feature type="compositionally biased region" description="Basic and acidic residues" evidence="1">
    <location>
        <begin position="16"/>
        <end position="26"/>
    </location>
</feature>
<evidence type="ECO:0000256" key="1">
    <source>
        <dbReference type="SAM" id="MobiDB-lite"/>
    </source>
</evidence>
<dbReference type="AlphaFoldDB" id="A0A267E786"/>
<name>A0A267E786_9PLAT</name>
<accession>A0A267E786</accession>
<dbReference type="EMBL" id="NIVC01002579">
    <property type="protein sequence ID" value="PAA56747.1"/>
    <property type="molecule type" value="Genomic_DNA"/>
</dbReference>
<reference evidence="2 3" key="1">
    <citation type="submission" date="2017-06" db="EMBL/GenBank/DDBJ databases">
        <title>A platform for efficient transgenesis in Macrostomum lignano, a flatworm model organism for stem cell research.</title>
        <authorList>
            <person name="Berezikov E."/>
        </authorList>
    </citation>
    <scope>NUCLEOTIDE SEQUENCE [LARGE SCALE GENOMIC DNA]</scope>
    <source>
        <strain evidence="2">DV1</strain>
        <tissue evidence="2">Whole organism</tissue>
    </source>
</reference>
<keyword evidence="3" id="KW-1185">Reference proteome</keyword>
<feature type="non-terminal residue" evidence="2">
    <location>
        <position position="1"/>
    </location>
</feature>
<sequence>AQFEFPLAVMSVYERLSSDKKSPPESRKHRRQLQFGRYDYHVEDESSSQDQQQQQQQKRSAADVDAIVQRLRQDVRRNDNQQQPKHSHRTVSEAEAREIFNRLQQCDFSRWPVESRVGRHELGQNRYDFYRGSNGGSQGKPGVTKAELETIISRLSAYDVAKTPPNSRALEIKQSKAAP</sequence>
<protein>
    <submittedName>
        <fullName evidence="2">Uncharacterized protein</fullName>
    </submittedName>
</protein>
<gene>
    <name evidence="2" type="ORF">BOX15_Mlig010263g1</name>
</gene>
<feature type="region of interest" description="Disordered" evidence="1">
    <location>
        <begin position="15"/>
        <end position="63"/>
    </location>
</feature>
<evidence type="ECO:0000313" key="3">
    <source>
        <dbReference type="Proteomes" id="UP000215902"/>
    </source>
</evidence>
<dbReference type="OrthoDB" id="6085853at2759"/>
<organism evidence="2 3">
    <name type="scientific">Macrostomum lignano</name>
    <dbReference type="NCBI Taxonomy" id="282301"/>
    <lineage>
        <taxon>Eukaryota</taxon>
        <taxon>Metazoa</taxon>
        <taxon>Spiralia</taxon>
        <taxon>Lophotrochozoa</taxon>
        <taxon>Platyhelminthes</taxon>
        <taxon>Rhabditophora</taxon>
        <taxon>Macrostomorpha</taxon>
        <taxon>Macrostomida</taxon>
        <taxon>Macrostomidae</taxon>
        <taxon>Macrostomum</taxon>
    </lineage>
</organism>
<comment type="caution">
    <text evidence="2">The sequence shown here is derived from an EMBL/GenBank/DDBJ whole genome shotgun (WGS) entry which is preliminary data.</text>
</comment>
<feature type="region of interest" description="Disordered" evidence="1">
    <location>
        <begin position="74"/>
        <end position="93"/>
    </location>
</feature>